<dbReference type="STRING" id="360411.AC812_06875"/>
<dbReference type="InterPro" id="IPR046342">
    <property type="entry name" value="CBS_dom_sf"/>
</dbReference>
<proteinExistence type="predicted"/>
<dbReference type="InterPro" id="IPR044725">
    <property type="entry name" value="CBSX3_CBS_dom"/>
</dbReference>
<dbReference type="EMBL" id="LGHJ01000012">
    <property type="protein sequence ID" value="KPL76374.1"/>
    <property type="molecule type" value="Genomic_DNA"/>
</dbReference>
<comment type="caution">
    <text evidence="4">The sequence shown here is derived from an EMBL/GenBank/DDBJ whole genome shotgun (WGS) entry which is preliminary data.</text>
</comment>
<accession>A0A0P6X7S9</accession>
<reference evidence="4 5" key="1">
    <citation type="submission" date="2015-07" db="EMBL/GenBank/DDBJ databases">
        <title>Draft genome of Bellilinea caldifistulae DSM 17877.</title>
        <authorList>
            <person name="Hemp J."/>
            <person name="Ward L.M."/>
            <person name="Pace L.A."/>
            <person name="Fischer W.W."/>
        </authorList>
    </citation>
    <scope>NUCLEOTIDE SEQUENCE [LARGE SCALE GENOMIC DNA]</scope>
    <source>
        <strain evidence="4 5">GOMI-1</strain>
    </source>
</reference>
<evidence type="ECO:0000256" key="2">
    <source>
        <dbReference type="PROSITE-ProRule" id="PRU00703"/>
    </source>
</evidence>
<dbReference type="RefSeq" id="WP_061919747.1">
    <property type="nucleotide sequence ID" value="NZ_DF967971.1"/>
</dbReference>
<protein>
    <recommendedName>
        <fullName evidence="3">CBS domain-containing protein</fullName>
    </recommendedName>
</protein>
<feature type="domain" description="CBS" evidence="3">
    <location>
        <begin position="9"/>
        <end position="67"/>
    </location>
</feature>
<dbReference type="AlphaFoldDB" id="A0A0P6X7S9"/>
<name>A0A0P6X7S9_9CHLR</name>
<dbReference type="Proteomes" id="UP000050514">
    <property type="component" value="Unassembled WGS sequence"/>
</dbReference>
<gene>
    <name evidence="4" type="ORF">AC812_06875</name>
</gene>
<dbReference type="PANTHER" id="PTHR43080">
    <property type="entry name" value="CBS DOMAIN-CONTAINING PROTEIN CBSX3, MITOCHONDRIAL"/>
    <property type="match status" value="1"/>
</dbReference>
<dbReference type="OrthoDB" id="9802114at2"/>
<keyword evidence="1 2" id="KW-0129">CBS domain</keyword>
<keyword evidence="5" id="KW-1185">Reference proteome</keyword>
<evidence type="ECO:0000313" key="5">
    <source>
        <dbReference type="Proteomes" id="UP000050514"/>
    </source>
</evidence>
<dbReference type="CDD" id="cd04623">
    <property type="entry name" value="CBS_pair_bac_euk"/>
    <property type="match status" value="1"/>
</dbReference>
<evidence type="ECO:0000313" key="4">
    <source>
        <dbReference type="EMBL" id="KPL76374.1"/>
    </source>
</evidence>
<dbReference type="PANTHER" id="PTHR43080:SF2">
    <property type="entry name" value="CBS DOMAIN-CONTAINING PROTEIN"/>
    <property type="match status" value="1"/>
</dbReference>
<dbReference type="Pfam" id="PF00571">
    <property type="entry name" value="CBS"/>
    <property type="match status" value="2"/>
</dbReference>
<organism evidence="4 5">
    <name type="scientific">Bellilinea caldifistulae</name>
    <dbReference type="NCBI Taxonomy" id="360411"/>
    <lineage>
        <taxon>Bacteria</taxon>
        <taxon>Bacillati</taxon>
        <taxon>Chloroflexota</taxon>
        <taxon>Anaerolineae</taxon>
        <taxon>Anaerolineales</taxon>
        <taxon>Anaerolineaceae</taxon>
        <taxon>Bellilinea</taxon>
    </lineage>
</organism>
<dbReference type="InterPro" id="IPR051257">
    <property type="entry name" value="Diverse_CBS-Domain"/>
</dbReference>
<evidence type="ECO:0000259" key="3">
    <source>
        <dbReference type="PROSITE" id="PS51371"/>
    </source>
</evidence>
<dbReference type="SMART" id="SM00116">
    <property type="entry name" value="CBS"/>
    <property type="match status" value="2"/>
</dbReference>
<feature type="domain" description="CBS" evidence="3">
    <location>
        <begin position="75"/>
        <end position="130"/>
    </location>
</feature>
<dbReference type="PATRIC" id="fig|360411.5.peg.1504"/>
<dbReference type="SUPFAM" id="SSF54631">
    <property type="entry name" value="CBS-domain pair"/>
    <property type="match status" value="1"/>
</dbReference>
<sequence>MATVKDLLKDKYTQVWYVTPSSTVLDALKLMAEQKIGAVLVVEAGKIVGIFSERDFARQAASGKVSLQSPVNDCMVGAVYYVTPEQSVESCMALMTAKRFRHLPVLDGDKLVGVISIGDVVKQLMLEKDMTIQSLEDYIWVHMI</sequence>
<dbReference type="Gene3D" id="3.10.580.10">
    <property type="entry name" value="CBS-domain"/>
    <property type="match status" value="1"/>
</dbReference>
<dbReference type="PROSITE" id="PS51371">
    <property type="entry name" value="CBS"/>
    <property type="match status" value="2"/>
</dbReference>
<dbReference type="InterPro" id="IPR000644">
    <property type="entry name" value="CBS_dom"/>
</dbReference>
<evidence type="ECO:0000256" key="1">
    <source>
        <dbReference type="ARBA" id="ARBA00023122"/>
    </source>
</evidence>